<dbReference type="RefSeq" id="WP_187520116.1">
    <property type="nucleotide sequence ID" value="NZ_JACONW010000002.1"/>
</dbReference>
<dbReference type="Proteomes" id="UP000651852">
    <property type="component" value="Unassembled WGS sequence"/>
</dbReference>
<organism evidence="1 2">
    <name type="scientific">Pseudomonas folii</name>
    <dbReference type="NCBI Taxonomy" id="2762593"/>
    <lineage>
        <taxon>Bacteria</taxon>
        <taxon>Pseudomonadati</taxon>
        <taxon>Pseudomonadota</taxon>
        <taxon>Gammaproteobacteria</taxon>
        <taxon>Pseudomonadales</taxon>
        <taxon>Pseudomonadaceae</taxon>
        <taxon>Pseudomonas</taxon>
    </lineage>
</organism>
<name>A0ABR7ATT2_9PSED</name>
<keyword evidence="2" id="KW-1185">Reference proteome</keyword>
<protein>
    <submittedName>
        <fullName evidence="1">Uncharacterized protein</fullName>
    </submittedName>
</protein>
<reference evidence="1 2" key="1">
    <citation type="submission" date="2020-08" db="EMBL/GenBank/DDBJ databases">
        <title>Putative novel bacterial strains isolated from necrotic wheat leaf tissues caused by Xanthomonas translucens.</title>
        <authorList>
            <person name="Tambong J.T."/>
        </authorList>
    </citation>
    <scope>NUCLEOTIDE SEQUENCE [LARGE SCALE GENOMIC DNA]</scope>
    <source>
        <strain evidence="1 2">DOAB 1069</strain>
    </source>
</reference>
<comment type="caution">
    <text evidence="1">The sequence shown here is derived from an EMBL/GenBank/DDBJ whole genome shotgun (WGS) entry which is preliminary data.</text>
</comment>
<proteinExistence type="predicted"/>
<gene>
    <name evidence="1" type="ORF">H8S59_00830</name>
</gene>
<evidence type="ECO:0000313" key="2">
    <source>
        <dbReference type="Proteomes" id="UP000651852"/>
    </source>
</evidence>
<dbReference type="EMBL" id="JACONW010000002">
    <property type="protein sequence ID" value="MBC3948317.1"/>
    <property type="molecule type" value="Genomic_DNA"/>
</dbReference>
<sequence>MSQPIVKSLIDEEVEALDARTQPAQVRGTFSPPRGMRVVDLPYPIKADWLKRRPMKGWG</sequence>
<evidence type="ECO:0000313" key="1">
    <source>
        <dbReference type="EMBL" id="MBC3948317.1"/>
    </source>
</evidence>
<accession>A0ABR7ATT2</accession>